<dbReference type="OrthoDB" id="9984275at2759"/>
<evidence type="ECO:0000256" key="2">
    <source>
        <dbReference type="ARBA" id="ARBA00010050"/>
    </source>
</evidence>
<dbReference type="GO" id="GO:0019905">
    <property type="term" value="F:syntaxin binding"/>
    <property type="evidence" value="ECO:0007669"/>
    <property type="project" value="TreeGrafter"/>
</dbReference>
<dbReference type="GeneID" id="27685415"/>
<dbReference type="InterPro" id="IPR011990">
    <property type="entry name" value="TPR-like_helical_dom_sf"/>
</dbReference>
<comment type="similarity">
    <text evidence="2">Belongs to the SNAP family.</text>
</comment>
<dbReference type="PANTHER" id="PTHR13768:SF2">
    <property type="entry name" value="GAMMA-SOLUBLE NSF ATTACHMENT PROTEIN"/>
    <property type="match status" value="1"/>
</dbReference>
<comment type="subcellular location">
    <subcellularLocation>
        <location evidence="1">Membrane</location>
        <topology evidence="1">Peripheral membrane protein</topology>
    </subcellularLocation>
</comment>
<dbReference type="STRING" id="645134.A0A0L0HNN8"/>
<dbReference type="Gene3D" id="1.25.40.10">
    <property type="entry name" value="Tetratricopeptide repeat domain"/>
    <property type="match status" value="1"/>
</dbReference>
<evidence type="ECO:0000313" key="10">
    <source>
        <dbReference type="Proteomes" id="UP000053201"/>
    </source>
</evidence>
<protein>
    <recommendedName>
        <fullName evidence="7">Gamma-soluble NSF attachment protein</fullName>
    </recommendedName>
    <alternativeName>
        <fullName evidence="8">N-ethylmaleimide-sensitive factor attachment protein gamma</fullName>
    </alternativeName>
</protein>
<dbReference type="GO" id="GO:0005483">
    <property type="term" value="F:soluble NSF attachment protein activity"/>
    <property type="evidence" value="ECO:0007669"/>
    <property type="project" value="TreeGrafter"/>
</dbReference>
<proteinExistence type="inferred from homology"/>
<keyword evidence="5" id="KW-0653">Protein transport</keyword>
<dbReference type="GO" id="GO:0031201">
    <property type="term" value="C:SNARE complex"/>
    <property type="evidence" value="ECO:0007669"/>
    <property type="project" value="TreeGrafter"/>
</dbReference>
<dbReference type="GO" id="GO:0016192">
    <property type="term" value="P:vesicle-mediated transport"/>
    <property type="evidence" value="ECO:0007669"/>
    <property type="project" value="UniProtKB-KW"/>
</dbReference>
<keyword evidence="4" id="KW-0931">ER-Golgi transport</keyword>
<dbReference type="Pfam" id="PF14938">
    <property type="entry name" value="SNAP"/>
    <property type="match status" value="1"/>
</dbReference>
<evidence type="ECO:0000256" key="6">
    <source>
        <dbReference type="ARBA" id="ARBA00023136"/>
    </source>
</evidence>
<dbReference type="SUPFAM" id="SSF48452">
    <property type="entry name" value="TPR-like"/>
    <property type="match status" value="1"/>
</dbReference>
<dbReference type="VEuPathDB" id="FungiDB:SPPG_01777"/>
<keyword evidence="6" id="KW-0472">Membrane</keyword>
<dbReference type="GO" id="GO:0005774">
    <property type="term" value="C:vacuolar membrane"/>
    <property type="evidence" value="ECO:0007669"/>
    <property type="project" value="TreeGrafter"/>
</dbReference>
<dbReference type="InterPro" id="IPR000744">
    <property type="entry name" value="NSF_attach"/>
</dbReference>
<evidence type="ECO:0000256" key="8">
    <source>
        <dbReference type="ARBA" id="ARBA00042485"/>
    </source>
</evidence>
<accession>A0A0L0HNN8</accession>
<keyword evidence="3" id="KW-0813">Transport</keyword>
<dbReference type="PANTHER" id="PTHR13768">
    <property type="entry name" value="SOLUBLE NSF ATTACHMENT PROTEIN SNAP"/>
    <property type="match status" value="1"/>
</dbReference>
<dbReference type="RefSeq" id="XP_016610731.1">
    <property type="nucleotide sequence ID" value="XM_016750090.1"/>
</dbReference>
<reference evidence="9 10" key="1">
    <citation type="submission" date="2009-08" db="EMBL/GenBank/DDBJ databases">
        <title>The Genome Sequence of Spizellomyces punctatus strain DAOM BR117.</title>
        <authorList>
            <consortium name="The Broad Institute Genome Sequencing Platform"/>
            <person name="Russ C."/>
            <person name="Cuomo C."/>
            <person name="Shea T."/>
            <person name="Young S.K."/>
            <person name="Zeng Q."/>
            <person name="Koehrsen M."/>
            <person name="Haas B."/>
            <person name="Borodovsky M."/>
            <person name="Guigo R."/>
            <person name="Alvarado L."/>
            <person name="Berlin A."/>
            <person name="Bochicchio J."/>
            <person name="Borenstein D."/>
            <person name="Chapman S."/>
            <person name="Chen Z."/>
            <person name="Engels R."/>
            <person name="Freedman E."/>
            <person name="Gellesch M."/>
            <person name="Goldberg J."/>
            <person name="Griggs A."/>
            <person name="Gujja S."/>
            <person name="Heiman D."/>
            <person name="Hepburn T."/>
            <person name="Howarth C."/>
            <person name="Jen D."/>
            <person name="Larson L."/>
            <person name="Lewis B."/>
            <person name="Mehta T."/>
            <person name="Park D."/>
            <person name="Pearson M."/>
            <person name="Roberts A."/>
            <person name="Saif S."/>
            <person name="Shenoy N."/>
            <person name="Sisk P."/>
            <person name="Stolte C."/>
            <person name="Sykes S."/>
            <person name="Thomson T."/>
            <person name="Walk T."/>
            <person name="White J."/>
            <person name="Yandava C."/>
            <person name="Burger G."/>
            <person name="Gray M.W."/>
            <person name="Holland P.W.H."/>
            <person name="King N."/>
            <person name="Lang F.B.F."/>
            <person name="Roger A.J."/>
            <person name="Ruiz-Trillo I."/>
            <person name="Lander E."/>
            <person name="Nusbaum C."/>
        </authorList>
    </citation>
    <scope>NUCLEOTIDE SEQUENCE [LARGE SCALE GENOMIC DNA]</scope>
    <source>
        <strain evidence="9 10">DAOM BR117</strain>
    </source>
</reference>
<organism evidence="9 10">
    <name type="scientific">Spizellomyces punctatus (strain DAOM BR117)</name>
    <dbReference type="NCBI Taxonomy" id="645134"/>
    <lineage>
        <taxon>Eukaryota</taxon>
        <taxon>Fungi</taxon>
        <taxon>Fungi incertae sedis</taxon>
        <taxon>Chytridiomycota</taxon>
        <taxon>Chytridiomycota incertae sedis</taxon>
        <taxon>Chytridiomycetes</taxon>
        <taxon>Spizellomycetales</taxon>
        <taxon>Spizellomycetaceae</taxon>
        <taxon>Spizellomyces</taxon>
    </lineage>
</organism>
<gene>
    <name evidence="9" type="ORF">SPPG_01777</name>
</gene>
<dbReference type="InParanoid" id="A0A0L0HNN8"/>
<evidence type="ECO:0000256" key="5">
    <source>
        <dbReference type="ARBA" id="ARBA00022927"/>
    </source>
</evidence>
<keyword evidence="10" id="KW-1185">Reference proteome</keyword>
<sequence>MSDAKVKEGLAYLADGEKARSKKSLFGKPKPDWDVAVQNYEAAANCFRNAKCWDYTVEAYMKAAEAHRNLDSLFLAAKSLELAAAILVQQLKKPDEASDLYRQTSQYFLAQGSPDRAGEALEKAAKAVEATDIGKCIELYDESCKIFEEENKLRFGVETFKRAIAVSLRHRRYDKALELSRRLCDAFTHLEQRPNFCKQALSTVIILLAMGDEVGATKQLEMYGSINGFAQAEEGVIAQGILEAMQTGDEDSLSAAMKKTPVQFLDNEVTRIGRELRVPGGAKGISLHDKPASEAVKQLQEEVEEEGFL</sequence>
<dbReference type="OMA" id="RSWFHAA"/>
<evidence type="ECO:0000256" key="7">
    <source>
        <dbReference type="ARBA" id="ARBA00040047"/>
    </source>
</evidence>
<dbReference type="EMBL" id="KQ257452">
    <property type="protein sequence ID" value="KND02692.1"/>
    <property type="molecule type" value="Genomic_DNA"/>
</dbReference>
<evidence type="ECO:0000256" key="4">
    <source>
        <dbReference type="ARBA" id="ARBA00022892"/>
    </source>
</evidence>
<evidence type="ECO:0000256" key="3">
    <source>
        <dbReference type="ARBA" id="ARBA00022448"/>
    </source>
</evidence>
<dbReference type="eggNOG" id="KOG1585">
    <property type="taxonomic scope" value="Eukaryota"/>
</dbReference>
<evidence type="ECO:0000256" key="1">
    <source>
        <dbReference type="ARBA" id="ARBA00004170"/>
    </source>
</evidence>
<evidence type="ECO:0000313" key="9">
    <source>
        <dbReference type="EMBL" id="KND02692.1"/>
    </source>
</evidence>
<dbReference type="AlphaFoldDB" id="A0A0L0HNN8"/>
<dbReference type="Proteomes" id="UP000053201">
    <property type="component" value="Unassembled WGS sequence"/>
</dbReference>
<dbReference type="GO" id="GO:0006886">
    <property type="term" value="P:intracellular protein transport"/>
    <property type="evidence" value="ECO:0007669"/>
    <property type="project" value="InterPro"/>
</dbReference>
<name>A0A0L0HNN8_SPIPD</name>